<dbReference type="Proteomes" id="UP000243723">
    <property type="component" value="Unassembled WGS sequence"/>
</dbReference>
<dbReference type="PANTHER" id="PTHR12963">
    <property type="entry name" value="THYROID RECEPTOR INTERACTING PROTEIN RELATED"/>
    <property type="match status" value="1"/>
</dbReference>
<proteinExistence type="predicted"/>
<feature type="domain" description="TRIP4/RQT4 C2HC5-type zinc finger" evidence="2">
    <location>
        <begin position="256"/>
        <end position="307"/>
    </location>
</feature>
<dbReference type="GO" id="GO:0072344">
    <property type="term" value="P:rescue of stalled ribosome"/>
    <property type="evidence" value="ECO:0007669"/>
    <property type="project" value="InterPro"/>
</dbReference>
<dbReference type="GO" id="GO:0008270">
    <property type="term" value="F:zinc ion binding"/>
    <property type="evidence" value="ECO:0007669"/>
    <property type="project" value="InterPro"/>
</dbReference>
<dbReference type="InterPro" id="IPR009349">
    <property type="entry name" value="TRIP4/RQT4_C2HC5_Znf"/>
</dbReference>
<feature type="compositionally biased region" description="Low complexity" evidence="1">
    <location>
        <begin position="346"/>
        <end position="368"/>
    </location>
</feature>
<evidence type="ECO:0000313" key="3">
    <source>
        <dbReference type="EMBL" id="PSK33445.1"/>
    </source>
</evidence>
<evidence type="ECO:0000313" key="4">
    <source>
        <dbReference type="Proteomes" id="UP000243723"/>
    </source>
</evidence>
<accession>A0A2P7YBV0</accession>
<protein>
    <recommendedName>
        <fullName evidence="2">TRIP4/RQT4 C2HC5-type zinc finger domain-containing protein</fullName>
    </recommendedName>
</protein>
<dbReference type="OrthoDB" id="338816at2759"/>
<dbReference type="PANTHER" id="PTHR12963:SF4">
    <property type="entry name" value="ACTIVATING SIGNAL COINTEGRATOR 1"/>
    <property type="match status" value="1"/>
</dbReference>
<keyword evidence="4" id="KW-1185">Reference proteome</keyword>
<feature type="compositionally biased region" description="Polar residues" evidence="1">
    <location>
        <begin position="179"/>
        <end position="202"/>
    </location>
</feature>
<gene>
    <name evidence="3" type="ORF">B9Z65_7332</name>
</gene>
<feature type="compositionally biased region" description="Basic residues" evidence="1">
    <location>
        <begin position="95"/>
        <end position="106"/>
    </location>
</feature>
<dbReference type="Pfam" id="PF06221">
    <property type="entry name" value="zf-C2HC5"/>
    <property type="match status" value="1"/>
</dbReference>
<feature type="compositionally biased region" description="Low complexity" evidence="1">
    <location>
        <begin position="71"/>
        <end position="83"/>
    </location>
</feature>
<dbReference type="GO" id="GO:0005634">
    <property type="term" value="C:nucleus"/>
    <property type="evidence" value="ECO:0007669"/>
    <property type="project" value="InterPro"/>
</dbReference>
<dbReference type="GO" id="GO:0180022">
    <property type="term" value="C:RQC-trigger complex"/>
    <property type="evidence" value="ECO:0007669"/>
    <property type="project" value="InterPro"/>
</dbReference>
<feature type="region of interest" description="Disordered" evidence="1">
    <location>
        <begin position="64"/>
        <end position="120"/>
    </location>
</feature>
<name>A0A2P7YBV0_9PEZI</name>
<dbReference type="STRING" id="40998.A0A2P7YBV0"/>
<dbReference type="AlphaFoldDB" id="A0A2P7YBV0"/>
<dbReference type="EMBL" id="NHZQ01000448">
    <property type="protein sequence ID" value="PSK33445.1"/>
    <property type="molecule type" value="Genomic_DNA"/>
</dbReference>
<sequence length="595" mass="63528">MASDLLTWALPRIERLLPIDQDSLKEVLDYADSLPKDAAAEHLKNLLGDSAQSLEFISSFNQRRRNAPMQSISAPSSKPSSRQPSPPADGGVPRARSRQQKPKKNIHALPARQIEDRGNYGGAYVKKDEEDYMAGSSKHSKVKGNSLASALSLASTPDISPEPPTTDAGVPSIISASASLQPSPAMTPKTSRTSSPAPSKSFPNKADQTKTKVTLVGGKAMHGASTALSDLDSAIRTLELQTNPLLSSNSAEDLAKRQCNCMAARHPLLSMAPNCLNCGKVICVKQGLGPCTSCNSPLLSADELHSILRVLKDERGKERQTANNATHKRAEVAAKPKPFSGRDFLSASASASTSPSPLASTHATPSTSRDASPGPTPSLLSSSKQDAGLLAAKEHRDKLLAFQSQNARRTQIHDEAADYSMPVMSADGSGTLRGNIWASPAERAMELKKQQRIMREMEFNARPEWERRKVVGSIDVSTGKVVKRFVRDEFEDKGDGGVSVGGAAEDGGEVGGVGVERTDGGRGKGAFSRNPLLGKMIRPVWKADGDEVGETKEAGGEVAQKKKSTWRRVQDDLDDNEDVILDGGAKGYPRDITVA</sequence>
<organism evidence="3 4">
    <name type="scientific">Elsinoe australis</name>
    <dbReference type="NCBI Taxonomy" id="40998"/>
    <lineage>
        <taxon>Eukaryota</taxon>
        <taxon>Fungi</taxon>
        <taxon>Dikarya</taxon>
        <taxon>Ascomycota</taxon>
        <taxon>Pezizomycotina</taxon>
        <taxon>Dothideomycetes</taxon>
        <taxon>Dothideomycetidae</taxon>
        <taxon>Myriangiales</taxon>
        <taxon>Elsinoaceae</taxon>
        <taxon>Elsinoe</taxon>
    </lineage>
</organism>
<feature type="region of interest" description="Disordered" evidence="1">
    <location>
        <begin position="179"/>
        <end position="210"/>
    </location>
</feature>
<reference evidence="3 4" key="1">
    <citation type="submission" date="2017-05" db="EMBL/GenBank/DDBJ databases">
        <title>Draft genome sequence of Elsinoe australis.</title>
        <authorList>
            <person name="Cheng Q."/>
        </authorList>
    </citation>
    <scope>NUCLEOTIDE SEQUENCE [LARGE SCALE GENOMIC DNA]</scope>
    <source>
        <strain evidence="3 4">NL1</strain>
    </source>
</reference>
<dbReference type="GO" id="GO:0045893">
    <property type="term" value="P:positive regulation of DNA-templated transcription"/>
    <property type="evidence" value="ECO:0007669"/>
    <property type="project" value="TreeGrafter"/>
</dbReference>
<evidence type="ECO:0000256" key="1">
    <source>
        <dbReference type="SAM" id="MobiDB-lite"/>
    </source>
</evidence>
<feature type="region of interest" description="Disordered" evidence="1">
    <location>
        <begin position="315"/>
        <end position="386"/>
    </location>
</feature>
<dbReference type="InterPro" id="IPR039128">
    <property type="entry name" value="TRIP4-like"/>
</dbReference>
<evidence type="ECO:0000259" key="2">
    <source>
        <dbReference type="Pfam" id="PF06221"/>
    </source>
</evidence>
<feature type="region of interest" description="Disordered" evidence="1">
    <location>
        <begin position="494"/>
        <end position="527"/>
    </location>
</feature>
<comment type="caution">
    <text evidence="3">The sequence shown here is derived from an EMBL/GenBank/DDBJ whole genome shotgun (WGS) entry which is preliminary data.</text>
</comment>